<dbReference type="InterPro" id="IPR011650">
    <property type="entry name" value="Peptidase_M20_dimer"/>
</dbReference>
<dbReference type="STRING" id="520767.ATZ99_07350"/>
<feature type="binding site" evidence="1">
    <location>
        <position position="105"/>
    </location>
    <ligand>
        <name>Mn(2+)</name>
        <dbReference type="ChEBI" id="CHEBI:29035"/>
        <label>2</label>
    </ligand>
</feature>
<evidence type="ECO:0000313" key="3">
    <source>
        <dbReference type="EMBL" id="KYO66918.1"/>
    </source>
</evidence>
<comment type="cofactor">
    <cofactor evidence="1">
        <name>Mn(2+)</name>
        <dbReference type="ChEBI" id="CHEBI:29035"/>
    </cofactor>
    <text evidence="1">The Mn(2+) ion enhances activity.</text>
</comment>
<feature type="binding site" evidence="1">
    <location>
        <position position="141"/>
    </location>
    <ligand>
        <name>Mn(2+)</name>
        <dbReference type="ChEBI" id="CHEBI:29035"/>
        <label>2</label>
    </ligand>
</feature>
<gene>
    <name evidence="3" type="primary">yxeP_1</name>
    <name evidence="3" type="ORF">ATZ99_07350</name>
</gene>
<dbReference type="EC" id="3.-.-.-" evidence="3"/>
<proteinExistence type="predicted"/>
<keyword evidence="4" id="KW-1185">Reference proteome</keyword>
<dbReference type="CDD" id="cd03886">
    <property type="entry name" value="M20_Acy1"/>
    <property type="match status" value="1"/>
</dbReference>
<dbReference type="EMBL" id="LOHZ01000023">
    <property type="protein sequence ID" value="KYO66918.1"/>
    <property type="molecule type" value="Genomic_DNA"/>
</dbReference>
<dbReference type="GO" id="GO:0050118">
    <property type="term" value="F:N-acetyldiaminopimelate deacetylase activity"/>
    <property type="evidence" value="ECO:0007669"/>
    <property type="project" value="TreeGrafter"/>
</dbReference>
<dbReference type="GO" id="GO:0046872">
    <property type="term" value="F:metal ion binding"/>
    <property type="evidence" value="ECO:0007669"/>
    <property type="project" value="UniProtKB-KW"/>
</dbReference>
<dbReference type="Gene3D" id="3.40.630.10">
    <property type="entry name" value="Zn peptidases"/>
    <property type="match status" value="1"/>
</dbReference>
<dbReference type="Proteomes" id="UP000075737">
    <property type="component" value="Unassembled WGS sequence"/>
</dbReference>
<name>A0A161QCE0_9FIRM</name>
<organism evidence="3 4">
    <name type="scientific">Thermovenabulum gondwanense</name>
    <dbReference type="NCBI Taxonomy" id="520767"/>
    <lineage>
        <taxon>Bacteria</taxon>
        <taxon>Bacillati</taxon>
        <taxon>Bacillota</taxon>
        <taxon>Clostridia</taxon>
        <taxon>Thermosediminibacterales</taxon>
        <taxon>Thermosediminibacteraceae</taxon>
        <taxon>Thermovenabulum</taxon>
    </lineage>
</organism>
<sequence length="389" mass="42812">MIKCKIIEDNLNKILPNIINLRKEIHQNPELGYQEYKTTGLIVEFLKNLGITVETKYSETGAVGLLKVPGAVKTLAIRADIDALPIQEETGAQFASKNDGVMHACGHDVHSAVVMGVANLLSNLKDYLKLNIKFIFQPAEECSPEGGAKLMIENGVLDDVDAILGLHVWPDLPVGTIGTILGNAMAASDRIKILIEGKSSHAAEPQNGIDSLFIAGQVINLISSFRAKYIDPYENVIMTIGSIQSEGRYNIVCPKIFMDGTIRTLSENTRVYIKEKLPVVITNLVKSFDGNCKVDIIKGYDVLKNDPVMTEKFVETSKEILGINNVLTDIRPTMISEDFSFYAKRIPAVYFFLGCESKIPLHSSRFLPNEKCIPVGIKAISNFVLNGNI</sequence>
<dbReference type="PANTHER" id="PTHR11014:SF98">
    <property type="entry name" value="N-ACETYLDIAMINOPIMELATE DEACETYLASE"/>
    <property type="match status" value="1"/>
</dbReference>
<comment type="caution">
    <text evidence="3">The sequence shown here is derived from an EMBL/GenBank/DDBJ whole genome shotgun (WGS) entry which is preliminary data.</text>
</comment>
<evidence type="ECO:0000259" key="2">
    <source>
        <dbReference type="Pfam" id="PF07687"/>
    </source>
</evidence>
<dbReference type="SUPFAM" id="SSF55031">
    <property type="entry name" value="Bacterial exopeptidase dimerisation domain"/>
    <property type="match status" value="1"/>
</dbReference>
<keyword evidence="3" id="KW-0378">Hydrolase</keyword>
<reference evidence="3 4" key="1">
    <citation type="submission" date="2015-12" db="EMBL/GenBank/DDBJ databases">
        <title>Draft genome of Thermovenabulum gondwanense isolated from a red thermophilic microbial mat colonisisng an outflow channel of a bore well.</title>
        <authorList>
            <person name="Patel B.K."/>
        </authorList>
    </citation>
    <scope>NUCLEOTIDE SEQUENCE [LARGE SCALE GENOMIC DNA]</scope>
    <source>
        <strain evidence="3 4">R270</strain>
    </source>
</reference>
<evidence type="ECO:0000313" key="4">
    <source>
        <dbReference type="Proteomes" id="UP000075737"/>
    </source>
</evidence>
<dbReference type="OrthoDB" id="9776731at2"/>
<dbReference type="SUPFAM" id="SSF53187">
    <property type="entry name" value="Zn-dependent exopeptidases"/>
    <property type="match status" value="1"/>
</dbReference>
<dbReference type="InterPro" id="IPR017439">
    <property type="entry name" value="Amidohydrolase"/>
</dbReference>
<dbReference type="NCBIfam" id="TIGR01891">
    <property type="entry name" value="amidohydrolases"/>
    <property type="match status" value="1"/>
</dbReference>
<keyword evidence="1" id="KW-0479">Metal-binding</keyword>
<dbReference type="GO" id="GO:0019877">
    <property type="term" value="P:diaminopimelate biosynthetic process"/>
    <property type="evidence" value="ECO:0007669"/>
    <property type="project" value="TreeGrafter"/>
</dbReference>
<dbReference type="Pfam" id="PF01546">
    <property type="entry name" value="Peptidase_M20"/>
    <property type="match status" value="1"/>
</dbReference>
<dbReference type="PANTHER" id="PTHR11014">
    <property type="entry name" value="PEPTIDASE M20 FAMILY MEMBER"/>
    <property type="match status" value="1"/>
</dbReference>
<feature type="binding site" evidence="1">
    <location>
        <position position="107"/>
    </location>
    <ligand>
        <name>Mn(2+)</name>
        <dbReference type="ChEBI" id="CHEBI:29035"/>
        <label>2</label>
    </ligand>
</feature>
<keyword evidence="1" id="KW-0464">Manganese</keyword>
<dbReference type="Gene3D" id="3.30.70.360">
    <property type="match status" value="1"/>
</dbReference>
<feature type="binding site" evidence="1">
    <location>
        <position position="167"/>
    </location>
    <ligand>
        <name>Mn(2+)</name>
        <dbReference type="ChEBI" id="CHEBI:29035"/>
        <label>2</label>
    </ligand>
</feature>
<accession>A0A161QCE0</accession>
<protein>
    <submittedName>
        <fullName evidence="3">Putative hydrolase YxeP</fullName>
        <ecNumber evidence="3">3.-.-.-</ecNumber>
    </submittedName>
</protein>
<dbReference type="RefSeq" id="WP_068747894.1">
    <property type="nucleotide sequence ID" value="NZ_LOHZ01000023.1"/>
</dbReference>
<feature type="domain" description="Peptidase M20 dimerisation" evidence="2">
    <location>
        <begin position="191"/>
        <end position="277"/>
    </location>
</feature>
<dbReference type="InterPro" id="IPR036264">
    <property type="entry name" value="Bact_exopeptidase_dim_dom"/>
</dbReference>
<feature type="binding site" evidence="1">
    <location>
        <position position="362"/>
    </location>
    <ligand>
        <name>Mn(2+)</name>
        <dbReference type="ChEBI" id="CHEBI:29035"/>
        <label>2</label>
    </ligand>
</feature>
<dbReference type="AlphaFoldDB" id="A0A161QCE0"/>
<evidence type="ECO:0000256" key="1">
    <source>
        <dbReference type="PIRSR" id="PIRSR005962-1"/>
    </source>
</evidence>
<dbReference type="InterPro" id="IPR002933">
    <property type="entry name" value="Peptidase_M20"/>
</dbReference>
<dbReference type="Pfam" id="PF07687">
    <property type="entry name" value="M20_dimer"/>
    <property type="match status" value="1"/>
</dbReference>
<dbReference type="PIRSF" id="PIRSF005962">
    <property type="entry name" value="Pept_M20D_amidohydro"/>
    <property type="match status" value="1"/>
</dbReference>